<accession>A0A8H7RTK8</accession>
<feature type="region of interest" description="Disordered" evidence="2">
    <location>
        <begin position="398"/>
        <end position="437"/>
    </location>
</feature>
<feature type="compositionally biased region" description="Polar residues" evidence="2">
    <location>
        <begin position="227"/>
        <end position="248"/>
    </location>
</feature>
<dbReference type="Pfam" id="PF03732">
    <property type="entry name" value="Retrotrans_gag"/>
    <property type="match status" value="1"/>
</dbReference>
<dbReference type="SUPFAM" id="SSF50630">
    <property type="entry name" value="Acid proteases"/>
    <property type="match status" value="1"/>
</dbReference>
<feature type="compositionally biased region" description="Acidic residues" evidence="2">
    <location>
        <begin position="428"/>
        <end position="437"/>
    </location>
</feature>
<comment type="caution">
    <text evidence="4">The sequence shown here is derived from an EMBL/GenBank/DDBJ whole genome shotgun (WGS) entry which is preliminary data.</text>
</comment>
<organism evidence="4 5">
    <name type="scientific">Circinella minor</name>
    <dbReference type="NCBI Taxonomy" id="1195481"/>
    <lineage>
        <taxon>Eukaryota</taxon>
        <taxon>Fungi</taxon>
        <taxon>Fungi incertae sedis</taxon>
        <taxon>Mucoromycota</taxon>
        <taxon>Mucoromycotina</taxon>
        <taxon>Mucoromycetes</taxon>
        <taxon>Mucorales</taxon>
        <taxon>Lichtheimiaceae</taxon>
        <taxon>Circinella</taxon>
    </lineage>
</organism>
<proteinExistence type="predicted"/>
<keyword evidence="1" id="KW-0378">Hydrolase</keyword>
<evidence type="ECO:0000256" key="1">
    <source>
        <dbReference type="ARBA" id="ARBA00022750"/>
    </source>
</evidence>
<sequence>MSTFSGTKDDENPMVWLHKVKRLWLRGNFSDEEVLLIAASNLTGQAELWWVPLEETIATWEAFEEAFKLRFISAEHCKAWWSKIEAVKQGENESVEHVAFKLQELFPLVGPITEIFQKEAVNKAVRIENAQKKYLYGQENIQGRGNEVSRNIAIGIPKSTVSTIKPEDSASQNQTLLSQVANSLHALQLQLDSSSHLNNRVLPPNYPPRPPPKWKWQRIPVKGETGVHNNNTPQERNNIVKESSSTGPRQLPKINLVEAAQVNAVEKRRRGASDMSVTNGRTGKRPDNNSFKLPLLNQQPEVPSSSRSQEPVVLPPKNKNTNKRQPPRKLLVELEKPDVWETLKKLDSGLSVVQWLALGKKAYVNVRDGLKYLYERRQYNLSNRVMDVNVLKVDSELKEENSNDGSDDGTDWDSTWSEGSVYSSDRTSDEEDNYNLDDTEYNYPYDLQNMKKSIPLHGPIIINGQVVQAIFDSGASVSVLSQSLVNKLNLVLSGDTLAVSTMDEKSDRACKIVKNIPIRIAGKLRPEHMCIEPSNKWDLCLLGTTWFRAYGITTKVEHSTIIIPTKKGRGYVELQADFPDTSVTKGKSKEVFAVAVDLNEEKKTTKNNNQQENSASLNFYIRVSQASKFLQIFTNRYSQRILKVANQRRNR</sequence>
<dbReference type="OrthoDB" id="5597136at2759"/>
<keyword evidence="1" id="KW-0064">Aspartyl protease</keyword>
<feature type="compositionally biased region" description="Polar residues" evidence="2">
    <location>
        <begin position="288"/>
        <end position="309"/>
    </location>
</feature>
<dbReference type="InterPro" id="IPR005162">
    <property type="entry name" value="Retrotrans_gag_dom"/>
</dbReference>
<gene>
    <name evidence="4" type="ORF">INT45_000063</name>
</gene>
<dbReference type="PROSITE" id="PS00141">
    <property type="entry name" value="ASP_PROTEASE"/>
    <property type="match status" value="1"/>
</dbReference>
<dbReference type="InterPro" id="IPR021109">
    <property type="entry name" value="Peptidase_aspartic_dom_sf"/>
</dbReference>
<dbReference type="Gene3D" id="2.40.70.10">
    <property type="entry name" value="Acid Proteases"/>
    <property type="match status" value="1"/>
</dbReference>
<protein>
    <recommendedName>
        <fullName evidence="3">Retrotransposon gag domain-containing protein</fullName>
    </recommendedName>
</protein>
<evidence type="ECO:0000313" key="4">
    <source>
        <dbReference type="EMBL" id="KAG2216450.1"/>
    </source>
</evidence>
<feature type="domain" description="Retrotransposon gag" evidence="3">
    <location>
        <begin position="37"/>
        <end position="102"/>
    </location>
</feature>
<dbReference type="Proteomes" id="UP000646827">
    <property type="component" value="Unassembled WGS sequence"/>
</dbReference>
<reference evidence="4 5" key="1">
    <citation type="submission" date="2020-12" db="EMBL/GenBank/DDBJ databases">
        <title>Metabolic potential, ecology and presence of endohyphal bacteria is reflected in genomic diversity of Mucoromycotina.</title>
        <authorList>
            <person name="Muszewska A."/>
            <person name="Okrasinska A."/>
            <person name="Steczkiewicz K."/>
            <person name="Drgas O."/>
            <person name="Orlowska M."/>
            <person name="Perlinska-Lenart U."/>
            <person name="Aleksandrzak-Piekarczyk T."/>
            <person name="Szatraj K."/>
            <person name="Zielenkiewicz U."/>
            <person name="Pilsyk S."/>
            <person name="Malc E."/>
            <person name="Mieczkowski P."/>
            <person name="Kruszewska J.S."/>
            <person name="Biernat P."/>
            <person name="Pawlowska J."/>
        </authorList>
    </citation>
    <scope>NUCLEOTIDE SEQUENCE [LARGE SCALE GENOMIC DNA]</scope>
    <source>
        <strain evidence="4 5">CBS 142.35</strain>
    </source>
</reference>
<dbReference type="GO" id="GO:0006508">
    <property type="term" value="P:proteolysis"/>
    <property type="evidence" value="ECO:0007669"/>
    <property type="project" value="InterPro"/>
</dbReference>
<feature type="region of interest" description="Disordered" evidence="2">
    <location>
        <begin position="223"/>
        <end position="330"/>
    </location>
</feature>
<evidence type="ECO:0000313" key="5">
    <source>
        <dbReference type="Proteomes" id="UP000646827"/>
    </source>
</evidence>
<evidence type="ECO:0000256" key="2">
    <source>
        <dbReference type="SAM" id="MobiDB-lite"/>
    </source>
</evidence>
<keyword evidence="5" id="KW-1185">Reference proteome</keyword>
<keyword evidence="1" id="KW-0645">Protease</keyword>
<dbReference type="CDD" id="cd00303">
    <property type="entry name" value="retropepsin_like"/>
    <property type="match status" value="1"/>
</dbReference>
<evidence type="ECO:0000259" key="3">
    <source>
        <dbReference type="Pfam" id="PF03732"/>
    </source>
</evidence>
<name>A0A8H7RTK8_9FUNG</name>
<dbReference type="InterPro" id="IPR001969">
    <property type="entry name" value="Aspartic_peptidase_AS"/>
</dbReference>
<dbReference type="Pfam" id="PF13975">
    <property type="entry name" value="gag-asp_proteas"/>
    <property type="match status" value="1"/>
</dbReference>
<dbReference type="GO" id="GO:0004190">
    <property type="term" value="F:aspartic-type endopeptidase activity"/>
    <property type="evidence" value="ECO:0007669"/>
    <property type="project" value="UniProtKB-KW"/>
</dbReference>
<dbReference type="AlphaFoldDB" id="A0A8H7RTK8"/>
<dbReference type="EMBL" id="JAEPRB010000403">
    <property type="protein sequence ID" value="KAG2216450.1"/>
    <property type="molecule type" value="Genomic_DNA"/>
</dbReference>